<accession>A0A841JQH6</accession>
<dbReference type="Pfam" id="PF00328">
    <property type="entry name" value="His_Phos_2"/>
    <property type="match status" value="1"/>
</dbReference>
<name>A0A841JQH6_9BACT</name>
<dbReference type="Proteomes" id="UP000538666">
    <property type="component" value="Unassembled WGS sequence"/>
</dbReference>
<dbReference type="CDD" id="cd07061">
    <property type="entry name" value="HP_HAP_like"/>
    <property type="match status" value="1"/>
</dbReference>
<organism evidence="4 5">
    <name type="scientific">Silvibacterium bohemicum</name>
    <dbReference type="NCBI Taxonomy" id="1577686"/>
    <lineage>
        <taxon>Bacteria</taxon>
        <taxon>Pseudomonadati</taxon>
        <taxon>Acidobacteriota</taxon>
        <taxon>Terriglobia</taxon>
        <taxon>Terriglobales</taxon>
        <taxon>Acidobacteriaceae</taxon>
        <taxon>Silvibacterium</taxon>
    </lineage>
</organism>
<dbReference type="GO" id="GO:0008707">
    <property type="term" value="F:inositol hexakisphosphate 4-phosphatase activity"/>
    <property type="evidence" value="ECO:0007669"/>
    <property type="project" value="UniProtKB-EC"/>
</dbReference>
<comment type="caution">
    <text evidence="4">The sequence shown here is derived from an EMBL/GenBank/DDBJ whole genome shotgun (WGS) entry which is preliminary data.</text>
</comment>
<dbReference type="PROSITE" id="PS00616">
    <property type="entry name" value="HIS_ACID_PHOSPHAT_1"/>
    <property type="match status" value="1"/>
</dbReference>
<feature type="chain" id="PRO_5032720286" evidence="3">
    <location>
        <begin position="24"/>
        <end position="463"/>
    </location>
</feature>
<dbReference type="SUPFAM" id="SSF53254">
    <property type="entry name" value="Phosphoglycerate mutase-like"/>
    <property type="match status" value="1"/>
</dbReference>
<protein>
    <submittedName>
        <fullName evidence="4">4-phytase/acid phosphatase</fullName>
        <ecNumber evidence="4">3.1.3.2</ecNumber>
        <ecNumber evidence="4">3.1.3.26</ecNumber>
    </submittedName>
</protein>
<dbReference type="PANTHER" id="PTHR11567">
    <property type="entry name" value="ACID PHOSPHATASE-RELATED"/>
    <property type="match status" value="1"/>
</dbReference>
<dbReference type="GO" id="GO:0003993">
    <property type="term" value="F:acid phosphatase activity"/>
    <property type="evidence" value="ECO:0007669"/>
    <property type="project" value="UniProtKB-EC"/>
</dbReference>
<keyword evidence="2 4" id="KW-0378">Hydrolase</keyword>
<dbReference type="InterPro" id="IPR000560">
    <property type="entry name" value="His_Pase_clade-2"/>
</dbReference>
<keyword evidence="3" id="KW-0732">Signal</keyword>
<dbReference type="GO" id="GO:0030288">
    <property type="term" value="C:outer membrane-bounded periplasmic space"/>
    <property type="evidence" value="ECO:0007669"/>
    <property type="project" value="TreeGrafter"/>
</dbReference>
<feature type="signal peptide" evidence="3">
    <location>
        <begin position="1"/>
        <end position="23"/>
    </location>
</feature>
<reference evidence="4 5" key="1">
    <citation type="submission" date="2020-08" db="EMBL/GenBank/DDBJ databases">
        <title>Genomic Encyclopedia of Type Strains, Phase IV (KMG-IV): sequencing the most valuable type-strain genomes for metagenomic binning, comparative biology and taxonomic classification.</title>
        <authorList>
            <person name="Goeker M."/>
        </authorList>
    </citation>
    <scope>NUCLEOTIDE SEQUENCE [LARGE SCALE GENOMIC DNA]</scope>
    <source>
        <strain evidence="4 5">DSM 103733</strain>
    </source>
</reference>
<keyword evidence="5" id="KW-1185">Reference proteome</keyword>
<sequence length="463" mass="50228">MKPFFRAFALLLCSLFAANPSYGQSSDPNDEIRSVVLLVRHGVRTPIESETRSGAYNAQPWPAWPSAPGVLTEHGATALKLLADYYRARYPTLLGNVSCSHPGIYAEANTTQRTIASAKVLVAELAPGCSIDVHMSPMGQRNPLFSPADSPAVDHQKLTDATNGRMADQPDWFTNAFAVPLEKMHHVLIDCEGKDCDKTKPDFRTTRVQNGTASPRNNREENPVTLGADFAENFLLEYTQGFPMEQVGWGRVSRRDLDQLMEMNTRYHDFMLRTPYSTQVVASDLAARIRNTILASASGQAIPGELGTPQDHVILLDAHDGNLSWLGGLLRLDWILQDQTFNATPPGGGFAFELHHDKSTGANTVQVFFISQTLDQMRSLLPLNGSEQPSVAPIFVPGCSASGPSVPGSSVPGSSVSGSRYACTVEDFDKVVTNAIDPRFVESGVRLVEPGIKGSSGNIAVSR</sequence>
<dbReference type="RefSeq" id="WP_050057871.1">
    <property type="nucleotide sequence ID" value="NZ_JACHEK010000001.1"/>
</dbReference>
<dbReference type="PANTHER" id="PTHR11567:SF110">
    <property type="entry name" value="2-PHOSPHOXYLOSE PHOSPHATASE 1"/>
    <property type="match status" value="1"/>
</dbReference>
<proteinExistence type="inferred from homology"/>
<dbReference type="Gene3D" id="3.40.50.1240">
    <property type="entry name" value="Phosphoglycerate mutase-like"/>
    <property type="match status" value="2"/>
</dbReference>
<dbReference type="OrthoDB" id="395886at2"/>
<dbReference type="InterPro" id="IPR050645">
    <property type="entry name" value="Histidine_acid_phosphatase"/>
</dbReference>
<dbReference type="AlphaFoldDB" id="A0A841JQH6"/>
<gene>
    <name evidence="4" type="ORF">HNQ77_000613</name>
</gene>
<evidence type="ECO:0000256" key="3">
    <source>
        <dbReference type="SAM" id="SignalP"/>
    </source>
</evidence>
<evidence type="ECO:0000313" key="4">
    <source>
        <dbReference type="EMBL" id="MBB6142675.1"/>
    </source>
</evidence>
<evidence type="ECO:0000256" key="1">
    <source>
        <dbReference type="ARBA" id="ARBA00005375"/>
    </source>
</evidence>
<dbReference type="EC" id="3.1.3.2" evidence="4"/>
<dbReference type="EMBL" id="JACHEK010000001">
    <property type="protein sequence ID" value="MBB6142675.1"/>
    <property type="molecule type" value="Genomic_DNA"/>
</dbReference>
<evidence type="ECO:0000256" key="2">
    <source>
        <dbReference type="ARBA" id="ARBA00022801"/>
    </source>
</evidence>
<comment type="similarity">
    <text evidence="1">Belongs to the histidine acid phosphatase family.</text>
</comment>
<evidence type="ECO:0000313" key="5">
    <source>
        <dbReference type="Proteomes" id="UP000538666"/>
    </source>
</evidence>
<dbReference type="GO" id="GO:0050308">
    <property type="term" value="F:sugar-phosphatase activity"/>
    <property type="evidence" value="ECO:0007669"/>
    <property type="project" value="TreeGrafter"/>
</dbReference>
<dbReference type="EC" id="3.1.3.26" evidence="4"/>
<dbReference type="InterPro" id="IPR029033">
    <property type="entry name" value="His_PPase_superfam"/>
</dbReference>
<dbReference type="InterPro" id="IPR033379">
    <property type="entry name" value="Acid_Pase_AS"/>
</dbReference>